<evidence type="ECO:0000313" key="2">
    <source>
        <dbReference type="Proteomes" id="UP001165363"/>
    </source>
</evidence>
<dbReference type="RefSeq" id="WP_249848132.1">
    <property type="nucleotide sequence ID" value="NZ_JAMGBD010000001.1"/>
</dbReference>
<organism evidence="1 2">
    <name type="scientific">Sphingomonas alba</name>
    <dbReference type="NCBI Taxonomy" id="2908208"/>
    <lineage>
        <taxon>Bacteria</taxon>
        <taxon>Pseudomonadati</taxon>
        <taxon>Pseudomonadota</taxon>
        <taxon>Alphaproteobacteria</taxon>
        <taxon>Sphingomonadales</taxon>
        <taxon>Sphingomonadaceae</taxon>
        <taxon>Sphingomonas</taxon>
    </lineage>
</organism>
<name>A0ABT0RMT2_9SPHN</name>
<reference evidence="1" key="1">
    <citation type="submission" date="2022-05" db="EMBL/GenBank/DDBJ databases">
        <authorList>
            <person name="Jo J.-H."/>
            <person name="Im W.-T."/>
        </authorList>
    </citation>
    <scope>NUCLEOTIDE SEQUENCE</scope>
    <source>
        <strain evidence="1">SE158</strain>
    </source>
</reference>
<gene>
    <name evidence="1" type="ORF">LZ536_08650</name>
</gene>
<protein>
    <submittedName>
        <fullName evidence="1">Uncharacterized protein</fullName>
    </submittedName>
</protein>
<accession>A0ABT0RMT2</accession>
<sequence length="59" mass="6835">MKVYDLYLFATEKAVVLGWHSYEADGDQAAIQIANELVKQPPAELWQESNLIKHWDCRT</sequence>
<proteinExistence type="predicted"/>
<dbReference type="Proteomes" id="UP001165363">
    <property type="component" value="Unassembled WGS sequence"/>
</dbReference>
<dbReference type="EMBL" id="JAMGBD010000001">
    <property type="protein sequence ID" value="MCL6683964.1"/>
    <property type="molecule type" value="Genomic_DNA"/>
</dbReference>
<keyword evidence="2" id="KW-1185">Reference proteome</keyword>
<comment type="caution">
    <text evidence="1">The sequence shown here is derived from an EMBL/GenBank/DDBJ whole genome shotgun (WGS) entry which is preliminary data.</text>
</comment>
<evidence type="ECO:0000313" key="1">
    <source>
        <dbReference type="EMBL" id="MCL6683964.1"/>
    </source>
</evidence>